<dbReference type="AlphaFoldDB" id="A0A1E7FJ87"/>
<dbReference type="Proteomes" id="UP000095751">
    <property type="component" value="Unassembled WGS sequence"/>
</dbReference>
<accession>A0A1E7FJ87</accession>
<evidence type="ECO:0000313" key="2">
    <source>
        <dbReference type="Proteomes" id="UP000095751"/>
    </source>
</evidence>
<protein>
    <submittedName>
        <fullName evidence="1">Uncharacterized protein</fullName>
    </submittedName>
</protein>
<dbReference type="EMBL" id="KV784356">
    <property type="protein sequence ID" value="OEU18217.1"/>
    <property type="molecule type" value="Genomic_DNA"/>
</dbReference>
<proteinExistence type="predicted"/>
<organism evidence="1 2">
    <name type="scientific">Fragilariopsis cylindrus CCMP1102</name>
    <dbReference type="NCBI Taxonomy" id="635003"/>
    <lineage>
        <taxon>Eukaryota</taxon>
        <taxon>Sar</taxon>
        <taxon>Stramenopiles</taxon>
        <taxon>Ochrophyta</taxon>
        <taxon>Bacillariophyta</taxon>
        <taxon>Bacillariophyceae</taxon>
        <taxon>Bacillariophycidae</taxon>
        <taxon>Bacillariales</taxon>
        <taxon>Bacillariaceae</taxon>
        <taxon>Fragilariopsis</taxon>
    </lineage>
</organism>
<name>A0A1E7FJ87_9STRA</name>
<reference evidence="1 2" key="1">
    <citation type="submission" date="2016-09" db="EMBL/GenBank/DDBJ databases">
        <title>Extensive genetic diversity and differential bi-allelic expression allows diatom success in the polar Southern Ocean.</title>
        <authorList>
            <consortium name="DOE Joint Genome Institute"/>
            <person name="Mock T."/>
            <person name="Otillar R.P."/>
            <person name="Strauss J."/>
            <person name="Dupont C."/>
            <person name="Frickenhaus S."/>
            <person name="Maumus F."/>
            <person name="Mcmullan M."/>
            <person name="Sanges R."/>
            <person name="Schmutz J."/>
            <person name="Toseland A."/>
            <person name="Valas R."/>
            <person name="Veluchamy A."/>
            <person name="Ward B.J."/>
            <person name="Allen A."/>
            <person name="Barry K."/>
            <person name="Falciatore A."/>
            <person name="Ferrante M."/>
            <person name="Fortunato A.E."/>
            <person name="Gloeckner G."/>
            <person name="Gruber A."/>
            <person name="Hipkin R."/>
            <person name="Janech M."/>
            <person name="Kroth P."/>
            <person name="Leese F."/>
            <person name="Lindquist E."/>
            <person name="Lyon B.R."/>
            <person name="Martin J."/>
            <person name="Mayer C."/>
            <person name="Parker M."/>
            <person name="Quesneville H."/>
            <person name="Raymond J."/>
            <person name="Uhlig C."/>
            <person name="Valentin K.U."/>
            <person name="Worden A.Z."/>
            <person name="Armbrust E.V."/>
            <person name="Bowler C."/>
            <person name="Green B."/>
            <person name="Moulton V."/>
            <person name="Van Oosterhout C."/>
            <person name="Grigoriev I."/>
        </authorList>
    </citation>
    <scope>NUCLEOTIDE SEQUENCE [LARGE SCALE GENOMIC DNA]</scope>
    <source>
        <strain evidence="1 2">CCMP1102</strain>
    </source>
</reference>
<gene>
    <name evidence="1" type="ORF">FRACYDRAFT_236488</name>
</gene>
<sequence>MRINHQVFCQQGRNSCGPASVAHVRTREKPEQLVEVIAEVYFKGTIQSSPYLSELNLNMSGSDASDNLHLGSLLVFSSTMRDARNQKLTSMDPSTVPNDGYERIRATPAYQPEWIQLRFNNLRSMFRRDRERASRGNTVAGFFASDSAAISDILMAQATNQPVPSYPWSIRVSQALASHDIEKILSATLSREVAFKNPVYSSLQINMGMFFTPVDAPECNTERCVQQHWIQLNSCDLTIDLCVFATYGKLETHSCETLGDFTTAVFTTNDEKNKVNTGG</sequence>
<dbReference type="KEGG" id="fcy:FRACYDRAFT_236488"/>
<keyword evidence="2" id="KW-1185">Reference proteome</keyword>
<evidence type="ECO:0000313" key="1">
    <source>
        <dbReference type="EMBL" id="OEU18217.1"/>
    </source>
</evidence>
<dbReference type="InParanoid" id="A0A1E7FJ87"/>